<organism evidence="2 3">
    <name type="scientific">Pelotalea chapellei</name>
    <dbReference type="NCBI Taxonomy" id="44671"/>
    <lineage>
        <taxon>Bacteria</taxon>
        <taxon>Pseudomonadati</taxon>
        <taxon>Thermodesulfobacteriota</taxon>
        <taxon>Desulfuromonadia</taxon>
        <taxon>Geobacterales</taxon>
        <taxon>Geobacteraceae</taxon>
        <taxon>Pelotalea</taxon>
    </lineage>
</organism>
<accession>A0ABS5U6G6</accession>
<dbReference type="NCBIfam" id="TIGR02595">
    <property type="entry name" value="PEP_CTERM"/>
    <property type="match status" value="1"/>
</dbReference>
<dbReference type="RefSeq" id="WP_214296973.1">
    <property type="nucleotide sequence ID" value="NZ_JAHDYS010000004.1"/>
</dbReference>
<evidence type="ECO:0000313" key="3">
    <source>
        <dbReference type="Proteomes" id="UP000784128"/>
    </source>
</evidence>
<reference evidence="2 3" key="1">
    <citation type="submission" date="2021-05" db="EMBL/GenBank/DDBJ databases">
        <title>The draft genome of Geobacter chapellei DSM 13688.</title>
        <authorList>
            <person name="Xu Z."/>
            <person name="Masuda Y."/>
            <person name="Itoh H."/>
            <person name="Senoo K."/>
        </authorList>
    </citation>
    <scope>NUCLEOTIDE SEQUENCE [LARGE SCALE GENOMIC DNA]</scope>
    <source>
        <strain evidence="2 3">DSM 13688</strain>
    </source>
</reference>
<comment type="caution">
    <text evidence="2">The sequence shown here is derived from an EMBL/GenBank/DDBJ whole genome shotgun (WGS) entry which is preliminary data.</text>
</comment>
<dbReference type="InterPro" id="IPR013424">
    <property type="entry name" value="Ice-binding_C"/>
</dbReference>
<dbReference type="EMBL" id="JAHDYS010000004">
    <property type="protein sequence ID" value="MBT1071260.1"/>
    <property type="molecule type" value="Genomic_DNA"/>
</dbReference>
<evidence type="ECO:0000313" key="2">
    <source>
        <dbReference type="EMBL" id="MBT1071260.1"/>
    </source>
</evidence>
<keyword evidence="1" id="KW-0732">Signal</keyword>
<keyword evidence="3" id="KW-1185">Reference proteome</keyword>
<dbReference type="Proteomes" id="UP000784128">
    <property type="component" value="Unassembled WGS sequence"/>
</dbReference>
<evidence type="ECO:0000256" key="1">
    <source>
        <dbReference type="SAM" id="SignalP"/>
    </source>
</evidence>
<proteinExistence type="predicted"/>
<sequence>MKKACAAVGFGAVIAFSGLAGATTWTDTVGESGSATHTFNNGHPTYAYTYDITNINNIVDGNKAFLPGADSISSAELVLHFKNIDSRDSAEIKIGNFTTTITNSEEARVQLPSSVLNEFSGSGMLPVSITATNVNSFRLEDSILNVKGNEFSSAPNGTGQTTFTGNGTAPVPEPSAFILLSVCLGGLALLRKRATS</sequence>
<feature type="signal peptide" evidence="1">
    <location>
        <begin position="1"/>
        <end position="22"/>
    </location>
</feature>
<gene>
    <name evidence="2" type="ORF">KJB30_05670</name>
</gene>
<feature type="chain" id="PRO_5045757363" evidence="1">
    <location>
        <begin position="23"/>
        <end position="196"/>
    </location>
</feature>
<name>A0ABS5U6G6_9BACT</name>
<protein>
    <submittedName>
        <fullName evidence="2">PEP-CTERM sorting domain-containing protein</fullName>
    </submittedName>
</protein>